<dbReference type="PROSITE" id="PS00010">
    <property type="entry name" value="ASX_HYDROXYL"/>
    <property type="match status" value="2"/>
</dbReference>
<name>A0A9J7LU88_BRAFL</name>
<keyword evidence="4" id="KW-1015">Disulfide bond</keyword>
<dbReference type="GO" id="GO:0005509">
    <property type="term" value="F:calcium ion binding"/>
    <property type="evidence" value="ECO:0007669"/>
    <property type="project" value="InterPro"/>
</dbReference>
<dbReference type="PROSITE" id="PS50026">
    <property type="entry name" value="EGF_3"/>
    <property type="match status" value="2"/>
</dbReference>
<dbReference type="PANTHER" id="PTHR24050:SF28">
    <property type="entry name" value="UROMODULIN-LIKE"/>
    <property type="match status" value="1"/>
</dbReference>
<dbReference type="Pfam" id="PF07645">
    <property type="entry name" value="EGF_CA"/>
    <property type="match status" value="3"/>
</dbReference>
<dbReference type="InterPro" id="IPR018097">
    <property type="entry name" value="EGF_Ca-bd_CS"/>
</dbReference>
<dbReference type="CDD" id="cd00054">
    <property type="entry name" value="EGF_CA"/>
    <property type="match status" value="1"/>
</dbReference>
<dbReference type="PROSITE" id="PS01187">
    <property type="entry name" value="EGF_CA"/>
    <property type="match status" value="1"/>
</dbReference>
<dbReference type="SUPFAM" id="SSF57196">
    <property type="entry name" value="EGF/Laminin"/>
    <property type="match status" value="1"/>
</dbReference>
<dbReference type="InterPro" id="IPR052235">
    <property type="entry name" value="Nephronectin_domain"/>
</dbReference>
<reference evidence="8" key="2">
    <citation type="submission" date="2025-08" db="UniProtKB">
        <authorList>
            <consortium name="RefSeq"/>
        </authorList>
    </citation>
    <scope>IDENTIFICATION</scope>
    <source>
        <strain evidence="8">S238N-H82</strain>
        <tissue evidence="8">Testes</tissue>
    </source>
</reference>
<evidence type="ECO:0000256" key="5">
    <source>
        <dbReference type="PROSITE-ProRule" id="PRU00076"/>
    </source>
</evidence>
<proteinExistence type="predicted"/>
<dbReference type="InterPro" id="IPR001881">
    <property type="entry name" value="EGF-like_Ca-bd_dom"/>
</dbReference>
<keyword evidence="1 5" id="KW-0245">EGF-like domain</keyword>
<feature type="domain" description="EGF-like" evidence="6">
    <location>
        <begin position="3"/>
        <end position="43"/>
    </location>
</feature>
<gene>
    <name evidence="8" type="primary">LOC118424270</name>
</gene>
<evidence type="ECO:0000313" key="7">
    <source>
        <dbReference type="Proteomes" id="UP000001554"/>
    </source>
</evidence>
<dbReference type="InterPro" id="IPR009030">
    <property type="entry name" value="Growth_fac_rcpt_cys_sf"/>
</dbReference>
<dbReference type="InterPro" id="IPR049883">
    <property type="entry name" value="NOTCH1_EGF-like"/>
</dbReference>
<dbReference type="SMART" id="SM00179">
    <property type="entry name" value="EGF_CA"/>
    <property type="match status" value="3"/>
</dbReference>
<evidence type="ECO:0000313" key="8">
    <source>
        <dbReference type="RefSeq" id="XP_035688706.1"/>
    </source>
</evidence>
<dbReference type="SUPFAM" id="SSF57184">
    <property type="entry name" value="Growth factor receptor domain"/>
    <property type="match status" value="1"/>
</dbReference>
<dbReference type="OrthoDB" id="10045365at2759"/>
<evidence type="ECO:0000256" key="1">
    <source>
        <dbReference type="ARBA" id="ARBA00022536"/>
    </source>
</evidence>
<comment type="caution">
    <text evidence="5">Lacks conserved residue(s) required for the propagation of feature annotation.</text>
</comment>
<feature type="domain" description="EGF-like" evidence="6">
    <location>
        <begin position="132"/>
        <end position="170"/>
    </location>
</feature>
<accession>A0A9J7LU88</accession>
<dbReference type="KEGG" id="bfo:118424270"/>
<dbReference type="InterPro" id="IPR000152">
    <property type="entry name" value="EGF-type_Asp/Asn_hydroxyl_site"/>
</dbReference>
<protein>
    <submittedName>
        <fullName evidence="8">Fibulin-1-like</fullName>
    </submittedName>
</protein>
<evidence type="ECO:0000256" key="3">
    <source>
        <dbReference type="ARBA" id="ARBA00022737"/>
    </source>
</evidence>
<sequence length="262" mass="28207">MLDVDECNTNLNNCSQLCKNTDGSFNCACLDGFDLSADGENCEPSSPCSSAVNPGCDPVLGWCFVDDTGTATCSCRKGYKLGTDGVTCHDEDECLTGNHHCEQLCNNTAGGYNCYCMDAYYTLVNYGVKCIEIDECSEGYDDCTEHETCVNEPGSYHCECREHTVEVNGVCLPYTTTSPDTESIIEINTVVIEIASVVSKVLDQLPTFKSAFATEATDFCSQQADRIPACTVPLCSSKKTFTSPKVIPNSLPTKPTPPSPSS</sequence>
<evidence type="ECO:0000259" key="6">
    <source>
        <dbReference type="PROSITE" id="PS50026"/>
    </source>
</evidence>
<dbReference type="GeneID" id="118424270"/>
<dbReference type="InterPro" id="IPR000742">
    <property type="entry name" value="EGF"/>
</dbReference>
<dbReference type="Proteomes" id="UP000001554">
    <property type="component" value="Chromosome 10"/>
</dbReference>
<dbReference type="PANTHER" id="PTHR24050">
    <property type="entry name" value="PA14 DOMAIN-CONTAINING PROTEIN"/>
    <property type="match status" value="1"/>
</dbReference>
<keyword evidence="7" id="KW-1185">Reference proteome</keyword>
<dbReference type="AlphaFoldDB" id="A0A9J7LU88"/>
<dbReference type="Gene3D" id="2.10.25.10">
    <property type="entry name" value="Laminin"/>
    <property type="match status" value="4"/>
</dbReference>
<keyword evidence="2" id="KW-0732">Signal</keyword>
<dbReference type="PROSITE" id="PS01186">
    <property type="entry name" value="EGF_2"/>
    <property type="match status" value="1"/>
</dbReference>
<organism evidence="7 8">
    <name type="scientific">Branchiostoma floridae</name>
    <name type="common">Florida lancelet</name>
    <name type="synonym">Amphioxus</name>
    <dbReference type="NCBI Taxonomy" id="7739"/>
    <lineage>
        <taxon>Eukaryota</taxon>
        <taxon>Metazoa</taxon>
        <taxon>Chordata</taxon>
        <taxon>Cephalochordata</taxon>
        <taxon>Leptocardii</taxon>
        <taxon>Amphioxiformes</taxon>
        <taxon>Branchiostomatidae</taxon>
        <taxon>Branchiostoma</taxon>
    </lineage>
</organism>
<evidence type="ECO:0000256" key="4">
    <source>
        <dbReference type="ARBA" id="ARBA00023157"/>
    </source>
</evidence>
<keyword evidence="3" id="KW-0677">Repeat</keyword>
<dbReference type="RefSeq" id="XP_035688706.1">
    <property type="nucleotide sequence ID" value="XM_035832813.1"/>
</dbReference>
<evidence type="ECO:0000256" key="2">
    <source>
        <dbReference type="ARBA" id="ARBA00022729"/>
    </source>
</evidence>
<reference evidence="7" key="1">
    <citation type="journal article" date="2020" name="Nat. Ecol. Evol.">
        <title>Deeply conserved synteny resolves early events in vertebrate evolution.</title>
        <authorList>
            <person name="Simakov O."/>
            <person name="Marletaz F."/>
            <person name="Yue J.X."/>
            <person name="O'Connell B."/>
            <person name="Jenkins J."/>
            <person name="Brandt A."/>
            <person name="Calef R."/>
            <person name="Tung C.H."/>
            <person name="Huang T.K."/>
            <person name="Schmutz J."/>
            <person name="Satoh N."/>
            <person name="Yu J.K."/>
            <person name="Putnam N.H."/>
            <person name="Green R.E."/>
            <person name="Rokhsar D.S."/>
        </authorList>
    </citation>
    <scope>NUCLEOTIDE SEQUENCE [LARGE SCALE GENOMIC DNA]</scope>
    <source>
        <strain evidence="7">S238N-H82</strain>
    </source>
</reference>
<dbReference type="SMART" id="SM00181">
    <property type="entry name" value="EGF"/>
    <property type="match status" value="4"/>
</dbReference>